<organism evidence="4 7">
    <name type="scientific">Erysipelothrix amsterdamensis</name>
    <dbReference type="NCBI Taxonomy" id="2929157"/>
    <lineage>
        <taxon>Bacteria</taxon>
        <taxon>Bacillati</taxon>
        <taxon>Bacillota</taxon>
        <taxon>Erysipelotrichia</taxon>
        <taxon>Erysipelotrichales</taxon>
        <taxon>Erysipelotrichaceae</taxon>
        <taxon>Erysipelothrix</taxon>
    </lineage>
</organism>
<feature type="domain" description="MucBP" evidence="3">
    <location>
        <begin position="234"/>
        <end position="294"/>
    </location>
</feature>
<reference evidence="4" key="1">
    <citation type="submission" date="2022-04" db="EMBL/GenBank/DDBJ databases">
        <authorList>
            <person name="Forde T."/>
        </authorList>
    </citation>
    <scope>NUCLEOTIDE SEQUENCE</scope>
    <source>
        <strain evidence="4">A18Y016a</strain>
        <strain evidence="5">A18Y020d</strain>
    </source>
</reference>
<dbReference type="RefSeq" id="WP_254007137.1">
    <property type="nucleotide sequence ID" value="NZ_OW659477.1"/>
</dbReference>
<proteinExistence type="predicted"/>
<protein>
    <submittedName>
        <fullName evidence="4">MucBP domain-containing protein</fullName>
    </submittedName>
</protein>
<evidence type="ECO:0000313" key="7">
    <source>
        <dbReference type="Proteomes" id="UP001154111"/>
    </source>
</evidence>
<dbReference type="InterPro" id="IPR009459">
    <property type="entry name" value="MucBP_dom"/>
</dbReference>
<dbReference type="EMBL" id="OW659496">
    <property type="protein sequence ID" value="CAH2760933.1"/>
    <property type="molecule type" value="Genomic_DNA"/>
</dbReference>
<accession>A0AAU9VGX0</accession>
<dbReference type="Proteomes" id="UP001154111">
    <property type="component" value="Chromosome"/>
</dbReference>
<evidence type="ECO:0000256" key="1">
    <source>
        <dbReference type="ARBA" id="ARBA00022737"/>
    </source>
</evidence>
<dbReference type="AlphaFoldDB" id="A0AAU9VGX0"/>
<name>A0AAU9VGX0_9FIRM</name>
<keyword evidence="1" id="KW-0677">Repeat</keyword>
<feature type="chain" id="PRO_5043347733" evidence="2">
    <location>
        <begin position="25"/>
        <end position="409"/>
    </location>
</feature>
<evidence type="ECO:0000313" key="6">
    <source>
        <dbReference type="Proteomes" id="UP001154095"/>
    </source>
</evidence>
<keyword evidence="6" id="KW-1185">Reference proteome</keyword>
<evidence type="ECO:0000313" key="4">
    <source>
        <dbReference type="EMBL" id="CAH2760926.1"/>
    </source>
</evidence>
<keyword evidence="2" id="KW-0732">Signal</keyword>
<sequence length="409" mass="46461">MFKKIISISLMFILVFVGTNKTIAAQEPEKETITVYSTETEEWNNLLSGKMGRAENRIGDVLDYTGGYSGLSFLNYQLLFTTADYDLMDFKVYITSFSDNKKTREYEYDNGVRWLDKKNNNEYYIVPRDYPQNNKGAIEAINFPPNNDNYKQIIVKTEEEAQALTNIHYKVNVGDTVLEITLGDLLSNSDTHFHMASFMGLTRSGSWTFSDFYMSTVFRATYEKEIEPSKGADIYVNYIDEDNNHLHPQKTLSGNIGESFTTEKEEIPEYTFKHIHGEPDGVFSDIQQEITYVYSKNIKEITVSNTPVNDDIAITPEVINIRPTPESGVTKPPHIEKLVKPTLNPVETIVNSVEIVSKTNTESDVKKTPVDTLPNAGVTNKQKFLGLLLLSAGVLLYNTKRIKRNKNTK</sequence>
<dbReference type="Gene3D" id="3.10.20.320">
    <property type="entry name" value="Putative peptidoglycan bound protein (lpxtg motif)"/>
    <property type="match status" value="1"/>
</dbReference>
<dbReference type="Proteomes" id="UP001154095">
    <property type="component" value="Chromosome"/>
</dbReference>
<evidence type="ECO:0000259" key="3">
    <source>
        <dbReference type="Pfam" id="PF06458"/>
    </source>
</evidence>
<gene>
    <name evidence="4" type="primary">inlJ_1</name>
    <name evidence="4" type="ORF">ERYAMS2_00438</name>
    <name evidence="5" type="ORF">ERYAMS_00148</name>
</gene>
<evidence type="ECO:0000313" key="5">
    <source>
        <dbReference type="EMBL" id="CAH2760933.1"/>
    </source>
</evidence>
<dbReference type="Pfam" id="PF06458">
    <property type="entry name" value="MucBP"/>
    <property type="match status" value="1"/>
</dbReference>
<dbReference type="EMBL" id="OW659477">
    <property type="protein sequence ID" value="CAH2760926.1"/>
    <property type="molecule type" value="Genomic_DNA"/>
</dbReference>
<evidence type="ECO:0000256" key="2">
    <source>
        <dbReference type="SAM" id="SignalP"/>
    </source>
</evidence>
<feature type="signal peptide" evidence="2">
    <location>
        <begin position="1"/>
        <end position="24"/>
    </location>
</feature>